<dbReference type="SUPFAM" id="SSF47473">
    <property type="entry name" value="EF-hand"/>
    <property type="match status" value="1"/>
</dbReference>
<keyword evidence="2" id="KW-0285">Flavoprotein</keyword>
<dbReference type="InterPro" id="IPR017927">
    <property type="entry name" value="FAD-bd_FR_type"/>
</dbReference>
<evidence type="ECO:0000256" key="10">
    <source>
        <dbReference type="ARBA" id="ARBA00049908"/>
    </source>
</evidence>
<reference evidence="14" key="1">
    <citation type="submission" date="2021-02" db="EMBL/GenBank/DDBJ databases">
        <authorList>
            <person name="Nowell W R."/>
        </authorList>
    </citation>
    <scope>NUCLEOTIDE SEQUENCE</scope>
</reference>
<dbReference type="InterPro" id="IPR013112">
    <property type="entry name" value="FAD-bd_8"/>
</dbReference>
<name>A0A8S2HE82_9BILA</name>
<dbReference type="PROSITE" id="PS00018">
    <property type="entry name" value="EF_HAND_1"/>
    <property type="match status" value="1"/>
</dbReference>
<dbReference type="InterPro" id="IPR000778">
    <property type="entry name" value="Cyt_b245_heavy_chain"/>
</dbReference>
<dbReference type="AlphaFoldDB" id="A0A8S2HE82"/>
<dbReference type="GO" id="GO:0043020">
    <property type="term" value="C:NADPH oxidase complex"/>
    <property type="evidence" value="ECO:0007669"/>
    <property type="project" value="TreeGrafter"/>
</dbReference>
<feature type="transmembrane region" description="Helical" evidence="11">
    <location>
        <begin position="396"/>
        <end position="413"/>
    </location>
</feature>
<feature type="domain" description="FAD-binding FR-type" evidence="12">
    <location>
        <begin position="446"/>
        <end position="591"/>
    </location>
</feature>
<dbReference type="SFLD" id="SFLDS00052">
    <property type="entry name" value="Ferric_Reductase_Domain"/>
    <property type="match status" value="1"/>
</dbReference>
<comment type="catalytic activity">
    <reaction evidence="10">
        <text>NADPH + 2 O2 = 2 superoxide + NADP(+) + H(+)</text>
        <dbReference type="Rhea" id="RHEA:63180"/>
        <dbReference type="ChEBI" id="CHEBI:15378"/>
        <dbReference type="ChEBI" id="CHEBI:15379"/>
        <dbReference type="ChEBI" id="CHEBI:18421"/>
        <dbReference type="ChEBI" id="CHEBI:57783"/>
        <dbReference type="ChEBI" id="CHEBI:58349"/>
    </reaction>
</comment>
<keyword evidence="4" id="KW-0274">FAD</keyword>
<comment type="subcellular location">
    <subcellularLocation>
        <location evidence="1">Membrane</location>
        <topology evidence="1">Multi-pass membrane protein</topology>
    </subcellularLocation>
</comment>
<proteinExistence type="predicted"/>
<dbReference type="InterPro" id="IPR011992">
    <property type="entry name" value="EF-hand-dom_pair"/>
</dbReference>
<dbReference type="PRINTS" id="PR00466">
    <property type="entry name" value="GP91PHOX"/>
</dbReference>
<dbReference type="InterPro" id="IPR013121">
    <property type="entry name" value="Fe_red_NAD-bd_6"/>
</dbReference>
<evidence type="ECO:0000256" key="2">
    <source>
        <dbReference type="ARBA" id="ARBA00022630"/>
    </source>
</evidence>
<dbReference type="InterPro" id="IPR013130">
    <property type="entry name" value="Fe3_Rdtase_TM_dom"/>
</dbReference>
<evidence type="ECO:0000256" key="3">
    <source>
        <dbReference type="ARBA" id="ARBA00022692"/>
    </source>
</evidence>
<comment type="caution">
    <text evidence="14">The sequence shown here is derived from an EMBL/GenBank/DDBJ whole genome shotgun (WGS) entry which is preliminary data.</text>
</comment>
<keyword evidence="9 11" id="KW-0472">Membrane</keyword>
<feature type="transmembrane region" description="Helical" evidence="11">
    <location>
        <begin position="361"/>
        <end position="384"/>
    </location>
</feature>
<dbReference type="InterPro" id="IPR050369">
    <property type="entry name" value="RBOH/FRE"/>
</dbReference>
<keyword evidence="3 11" id="KW-0812">Transmembrane</keyword>
<dbReference type="EMBL" id="CAJNOK010002227">
    <property type="protein sequence ID" value="CAF0850556.1"/>
    <property type="molecule type" value="Genomic_DNA"/>
</dbReference>
<dbReference type="PROSITE" id="PS51384">
    <property type="entry name" value="FAD_FR"/>
    <property type="match status" value="1"/>
</dbReference>
<feature type="transmembrane region" description="Helical" evidence="11">
    <location>
        <begin position="234"/>
        <end position="252"/>
    </location>
</feature>
<keyword evidence="5" id="KW-0106">Calcium</keyword>
<keyword evidence="8" id="KW-0560">Oxidoreductase</keyword>
<keyword evidence="6" id="KW-0521">NADP</keyword>
<feature type="transmembrane region" description="Helical" evidence="11">
    <location>
        <begin position="267"/>
        <end position="291"/>
    </location>
</feature>
<dbReference type="InterPro" id="IPR039261">
    <property type="entry name" value="FNR_nucleotide-bd"/>
</dbReference>
<dbReference type="PANTHER" id="PTHR11972:SF58">
    <property type="entry name" value="NADPH OXIDASE 5"/>
    <property type="match status" value="1"/>
</dbReference>
<evidence type="ECO:0000256" key="5">
    <source>
        <dbReference type="ARBA" id="ARBA00022837"/>
    </source>
</evidence>
<evidence type="ECO:0000256" key="7">
    <source>
        <dbReference type="ARBA" id="ARBA00022989"/>
    </source>
</evidence>
<protein>
    <recommendedName>
        <fullName evidence="12">FAD-binding FR-type domain-containing protein</fullName>
    </recommendedName>
</protein>
<evidence type="ECO:0000259" key="12">
    <source>
        <dbReference type="PROSITE" id="PS51384"/>
    </source>
</evidence>
<evidence type="ECO:0000256" key="8">
    <source>
        <dbReference type="ARBA" id="ARBA00023002"/>
    </source>
</evidence>
<evidence type="ECO:0000313" key="14">
    <source>
        <dbReference type="EMBL" id="CAF3635795.1"/>
    </source>
</evidence>
<dbReference type="Pfam" id="PF01794">
    <property type="entry name" value="Ferric_reduct"/>
    <property type="match status" value="1"/>
</dbReference>
<keyword evidence="7 11" id="KW-1133">Transmembrane helix</keyword>
<dbReference type="InterPro" id="IPR017938">
    <property type="entry name" value="Riboflavin_synthase-like_b-brl"/>
</dbReference>
<dbReference type="SFLD" id="SFLDG01169">
    <property type="entry name" value="NADPH_oxidase_subgroup_(NOX)"/>
    <property type="match status" value="1"/>
</dbReference>
<dbReference type="SUPFAM" id="SSF63380">
    <property type="entry name" value="Riboflavin synthase domain-like"/>
    <property type="match status" value="1"/>
</dbReference>
<organism evidence="14 15">
    <name type="scientific">Didymodactylos carnosus</name>
    <dbReference type="NCBI Taxonomy" id="1234261"/>
    <lineage>
        <taxon>Eukaryota</taxon>
        <taxon>Metazoa</taxon>
        <taxon>Spiralia</taxon>
        <taxon>Gnathifera</taxon>
        <taxon>Rotifera</taxon>
        <taxon>Eurotatoria</taxon>
        <taxon>Bdelloidea</taxon>
        <taxon>Philodinida</taxon>
        <taxon>Philodinidae</taxon>
        <taxon>Didymodactylos</taxon>
    </lineage>
</organism>
<dbReference type="Pfam" id="PF08022">
    <property type="entry name" value="FAD_binding_8"/>
    <property type="match status" value="1"/>
</dbReference>
<evidence type="ECO:0000256" key="11">
    <source>
        <dbReference type="SAM" id="Phobius"/>
    </source>
</evidence>
<dbReference type="Pfam" id="PF08030">
    <property type="entry name" value="NAD_binding_6"/>
    <property type="match status" value="1"/>
</dbReference>
<accession>A0A8S2HE82</accession>
<dbReference type="SUPFAM" id="SSF52343">
    <property type="entry name" value="Ferredoxin reductase-like, C-terminal NADP-linked domain"/>
    <property type="match status" value="1"/>
</dbReference>
<dbReference type="EMBL" id="CAJOBA010002227">
    <property type="protein sequence ID" value="CAF3635795.1"/>
    <property type="molecule type" value="Genomic_DNA"/>
</dbReference>
<dbReference type="GO" id="GO:0042554">
    <property type="term" value="P:superoxide anion generation"/>
    <property type="evidence" value="ECO:0007669"/>
    <property type="project" value="TreeGrafter"/>
</dbReference>
<feature type="transmembrane region" description="Helical" evidence="11">
    <location>
        <begin position="322"/>
        <end position="341"/>
    </location>
</feature>
<evidence type="ECO:0000256" key="9">
    <source>
        <dbReference type="ARBA" id="ARBA00023136"/>
    </source>
</evidence>
<gene>
    <name evidence="13" type="ORF">OVA965_LOCUS7120</name>
    <name evidence="14" type="ORF">TMI583_LOCUS7116</name>
</gene>
<dbReference type="CDD" id="cd06186">
    <property type="entry name" value="NOX_Duox_like_FAD_NADP"/>
    <property type="match status" value="1"/>
</dbReference>
<dbReference type="Gene3D" id="1.10.238.10">
    <property type="entry name" value="EF-hand"/>
    <property type="match status" value="1"/>
</dbReference>
<dbReference type="SFLD" id="SFLDG01168">
    <property type="entry name" value="Ferric_reductase_subgroup_(FRE"/>
    <property type="match status" value="1"/>
</dbReference>
<evidence type="ECO:0000256" key="6">
    <source>
        <dbReference type="ARBA" id="ARBA00022857"/>
    </source>
</evidence>
<dbReference type="GO" id="GO:0016175">
    <property type="term" value="F:superoxide-generating NAD(P)H oxidase activity"/>
    <property type="evidence" value="ECO:0007669"/>
    <property type="project" value="TreeGrafter"/>
</dbReference>
<dbReference type="Proteomes" id="UP000682733">
    <property type="component" value="Unassembled WGS sequence"/>
</dbReference>
<sequence>MAKRLPVNFAKSNDERCVVWKPTKRTNEIPTRIGHDVLARTELKLKTVLSEPVPSGWFAHYFDSDISTEKYKMDEFCKIFQITPVLGQRLLKYLLNFDYDSTTLIDGSDVIKIGYVLWESTACIKALILFEVFDEDGNKLITKNDMKIFYRNYFKDFNLPVADHESIINTILDTCQFNEDDVITFEHFHEILVRNSGPLNQLFKIPFNDKRPNDKKSKRFFSVTYIINNLKRTVFLLFYVLVNVSIIIWIVIRRETVIYRVYSKMNGYIIVAKICAMLLCFNCSFIIVLMLKQTITIIRSSFLRYLLPVDDHINFHRYVGRFIAVLALIHAFAHIADFAVISSPYSWAQLMFTFLANQDTIVRGFAPLSGIVLLLITTVIIICSMEFVRRSGHFEIFYWTHLLYIPLFVMLILHGNDFWKWIVVPGTIFVCEKIYSIIQRYCTLYGKTYVKSVSIIESMTKTGKVESTVIALTINRPLNFDFKPGDYIFIAIPSIATYEWHPYTISSAPDTKGTLTVHVHAVGNWTNKLLEYYKRKMDNRNDLHEVTVLPVSPNQEENNKNKMLTTSAPTKILAAEDLLWIDGPYSSCARYIFDCQHVILIGGGIGITPYASILSSLMAQFRYQRVVCKNCNHVNYTHDFVDDRTLRKVDFIWVNRDIQSFEWFLELLDSFEQEQESYLKNCNDSKRFLDIHLYFTGNNESKSGNVPLALASSLYHKGSGEDIFTHLKSKTNPGRPKWNELFKQINESNENLAQENENNPKRDINVFFCGSPVMAKTVKLYCKKYTFKFHKELF</sequence>
<dbReference type="PANTHER" id="PTHR11972">
    <property type="entry name" value="NADPH OXIDASE"/>
    <property type="match status" value="1"/>
</dbReference>
<evidence type="ECO:0000313" key="15">
    <source>
        <dbReference type="Proteomes" id="UP000682733"/>
    </source>
</evidence>
<dbReference type="GO" id="GO:0006952">
    <property type="term" value="P:defense response"/>
    <property type="evidence" value="ECO:0007669"/>
    <property type="project" value="TreeGrafter"/>
</dbReference>
<evidence type="ECO:0000313" key="13">
    <source>
        <dbReference type="EMBL" id="CAF0850556.1"/>
    </source>
</evidence>
<dbReference type="Gene3D" id="3.40.50.80">
    <property type="entry name" value="Nucleotide-binding domain of ferredoxin-NADP reductase (FNR) module"/>
    <property type="match status" value="1"/>
</dbReference>
<dbReference type="InterPro" id="IPR018247">
    <property type="entry name" value="EF_Hand_1_Ca_BS"/>
</dbReference>
<dbReference type="Gene3D" id="2.40.30.10">
    <property type="entry name" value="Translation factors"/>
    <property type="match status" value="1"/>
</dbReference>
<evidence type="ECO:0000256" key="4">
    <source>
        <dbReference type="ARBA" id="ARBA00022827"/>
    </source>
</evidence>
<dbReference type="Proteomes" id="UP000677228">
    <property type="component" value="Unassembled WGS sequence"/>
</dbReference>
<evidence type="ECO:0000256" key="1">
    <source>
        <dbReference type="ARBA" id="ARBA00004141"/>
    </source>
</evidence>